<evidence type="ECO:0000313" key="1">
    <source>
        <dbReference type="EMBL" id="MBB4015445.1"/>
    </source>
</evidence>
<protein>
    <recommendedName>
        <fullName evidence="3">DUF3168 domain-containing protein</fullName>
    </recommendedName>
</protein>
<dbReference type="AlphaFoldDB" id="A0A840BQ57"/>
<reference evidence="1 2" key="1">
    <citation type="submission" date="2020-08" db="EMBL/GenBank/DDBJ databases">
        <title>Genomic Encyclopedia of Type Strains, Phase IV (KMG-IV): sequencing the most valuable type-strain genomes for metagenomic binning, comparative biology and taxonomic classification.</title>
        <authorList>
            <person name="Goeker M."/>
        </authorList>
    </citation>
    <scope>NUCLEOTIDE SEQUENCE [LARGE SCALE GENOMIC DNA]</scope>
    <source>
        <strain evidence="1 2">DSM 103737</strain>
    </source>
</reference>
<dbReference type="InterPro" id="IPR053745">
    <property type="entry name" value="Viral_Tail_Comp_sf"/>
</dbReference>
<keyword evidence="2" id="KW-1185">Reference proteome</keyword>
<accession>A0A840BQ57</accession>
<comment type="caution">
    <text evidence="1">The sequence shown here is derived from an EMBL/GenBank/DDBJ whole genome shotgun (WGS) entry which is preliminary data.</text>
</comment>
<dbReference type="RefSeq" id="WP_019401024.1">
    <property type="nucleotide sequence ID" value="NZ_JACIEN010000001.1"/>
</dbReference>
<dbReference type="EMBL" id="JACIEN010000001">
    <property type="protein sequence ID" value="MBB4015445.1"/>
    <property type="molecule type" value="Genomic_DNA"/>
</dbReference>
<gene>
    <name evidence="1" type="ORF">GGR16_000451</name>
</gene>
<evidence type="ECO:0008006" key="3">
    <source>
        <dbReference type="Google" id="ProtNLM"/>
    </source>
</evidence>
<dbReference type="InterPro" id="IPR021508">
    <property type="entry name" value="Gp17-like"/>
</dbReference>
<dbReference type="Proteomes" id="UP000577362">
    <property type="component" value="Unassembled WGS sequence"/>
</dbReference>
<sequence length="138" mass="15193">MKPSHIALRETIVSRLTGDADLVARLGGARIFDETPRGLDGLYCVIGPWKARDWSTGTDRGEEHDITLTVWARAGGARSALESAGRIDALLSEASLPLDGHRLVNLRTVETEARRDERADRSRVTLRLRAVTERLPAP</sequence>
<dbReference type="Gene3D" id="3.30.2000.30">
    <property type="match status" value="1"/>
</dbReference>
<evidence type="ECO:0000313" key="2">
    <source>
        <dbReference type="Proteomes" id="UP000577362"/>
    </source>
</evidence>
<dbReference type="Pfam" id="PF11367">
    <property type="entry name" value="Tail_completion_gp17"/>
    <property type="match status" value="1"/>
</dbReference>
<organism evidence="1 2">
    <name type="scientific">Chelatococcus caeni</name>
    <dbReference type="NCBI Taxonomy" id="1348468"/>
    <lineage>
        <taxon>Bacteria</taxon>
        <taxon>Pseudomonadati</taxon>
        <taxon>Pseudomonadota</taxon>
        <taxon>Alphaproteobacteria</taxon>
        <taxon>Hyphomicrobiales</taxon>
        <taxon>Chelatococcaceae</taxon>
        <taxon>Chelatococcus</taxon>
    </lineage>
</organism>
<proteinExistence type="predicted"/>
<name>A0A840BQ57_9HYPH</name>